<evidence type="ECO:0000313" key="2">
    <source>
        <dbReference type="WBParaSite" id="ACRNAN_scaffold1701.g32982.t1"/>
    </source>
</evidence>
<sequence>MNKLAREVAHTVYASDEVTANYIGSDKEDQL</sequence>
<proteinExistence type="predicted"/>
<dbReference type="Proteomes" id="UP000887540">
    <property type="component" value="Unplaced"/>
</dbReference>
<name>A0A914D1G7_9BILA</name>
<protein>
    <submittedName>
        <fullName evidence="2">Uncharacterized protein</fullName>
    </submittedName>
</protein>
<reference evidence="2" key="1">
    <citation type="submission" date="2022-11" db="UniProtKB">
        <authorList>
            <consortium name="WormBaseParasite"/>
        </authorList>
    </citation>
    <scope>IDENTIFICATION</scope>
</reference>
<keyword evidence="1" id="KW-1185">Reference proteome</keyword>
<evidence type="ECO:0000313" key="1">
    <source>
        <dbReference type="Proteomes" id="UP000887540"/>
    </source>
</evidence>
<dbReference type="WBParaSite" id="ACRNAN_scaffold1701.g32982.t1">
    <property type="protein sequence ID" value="ACRNAN_scaffold1701.g32982.t1"/>
    <property type="gene ID" value="ACRNAN_scaffold1701.g32982"/>
</dbReference>
<accession>A0A914D1G7</accession>
<dbReference type="AlphaFoldDB" id="A0A914D1G7"/>
<organism evidence="1 2">
    <name type="scientific">Acrobeloides nanus</name>
    <dbReference type="NCBI Taxonomy" id="290746"/>
    <lineage>
        <taxon>Eukaryota</taxon>
        <taxon>Metazoa</taxon>
        <taxon>Ecdysozoa</taxon>
        <taxon>Nematoda</taxon>
        <taxon>Chromadorea</taxon>
        <taxon>Rhabditida</taxon>
        <taxon>Tylenchina</taxon>
        <taxon>Cephalobomorpha</taxon>
        <taxon>Cephaloboidea</taxon>
        <taxon>Cephalobidae</taxon>
        <taxon>Acrobeloides</taxon>
    </lineage>
</organism>